<proteinExistence type="inferred from homology"/>
<dbReference type="SUPFAM" id="SSF53822">
    <property type="entry name" value="Periplasmic binding protein-like I"/>
    <property type="match status" value="1"/>
</dbReference>
<evidence type="ECO:0000256" key="2">
    <source>
        <dbReference type="ARBA" id="ARBA00008610"/>
    </source>
</evidence>
<dbReference type="AlphaFoldDB" id="A0A1S8IX42"/>
<dbReference type="InterPro" id="IPR050957">
    <property type="entry name" value="BMP_lipoprotein"/>
</dbReference>
<dbReference type="PANTHER" id="PTHR34296">
    <property type="entry name" value="TRANSCRIPTIONAL ACTIVATOR PROTEIN MED"/>
    <property type="match status" value="1"/>
</dbReference>
<reference evidence="7 8" key="1">
    <citation type="submission" date="2017-02" db="EMBL/GenBank/DDBJ databases">
        <title>Clonality and virulence of isolates of VRE in Hematopoietic Stem Cell Transplanted (HSCT) patients.</title>
        <authorList>
            <person name="Marchi A.P."/>
            <person name="Martins R.C."/>
            <person name="Marie S.K."/>
            <person name="Levin A.S."/>
            <person name="Costa S.F."/>
        </authorList>
    </citation>
    <scope>NUCLEOTIDE SEQUENCE [LARGE SCALE GENOMIC DNA]</scope>
    <source>
        <strain evidence="7 8">LIM1759</strain>
    </source>
</reference>
<gene>
    <name evidence="7" type="ORF">B1P95_07495</name>
</gene>
<keyword evidence="4" id="KW-0732">Signal</keyword>
<evidence type="ECO:0000313" key="8">
    <source>
        <dbReference type="Proteomes" id="UP000191171"/>
    </source>
</evidence>
<dbReference type="PANTHER" id="PTHR34296:SF2">
    <property type="entry name" value="ABC TRANSPORTER GUANOSINE-BINDING PROTEIN NUPN"/>
    <property type="match status" value="1"/>
</dbReference>
<evidence type="ECO:0000256" key="6">
    <source>
        <dbReference type="ARBA" id="ARBA00023288"/>
    </source>
</evidence>
<evidence type="ECO:0000256" key="3">
    <source>
        <dbReference type="ARBA" id="ARBA00022475"/>
    </source>
</evidence>
<organism evidence="7 8">
    <name type="scientific">Enterococcus faecium</name>
    <name type="common">Streptococcus faecium</name>
    <dbReference type="NCBI Taxonomy" id="1352"/>
    <lineage>
        <taxon>Bacteria</taxon>
        <taxon>Bacillati</taxon>
        <taxon>Bacillota</taxon>
        <taxon>Bacilli</taxon>
        <taxon>Lactobacillales</taxon>
        <taxon>Enterococcaceae</taxon>
        <taxon>Enterococcus</taxon>
    </lineage>
</organism>
<keyword evidence="3" id="KW-1003">Cell membrane</keyword>
<dbReference type="InterPro" id="IPR028082">
    <property type="entry name" value="Peripla_BP_I"/>
</dbReference>
<comment type="subcellular location">
    <subcellularLocation>
        <location evidence="1">Cell membrane</location>
        <topology evidence="1">Lipid-anchor</topology>
    </subcellularLocation>
</comment>
<evidence type="ECO:0000256" key="1">
    <source>
        <dbReference type="ARBA" id="ARBA00004193"/>
    </source>
</evidence>
<accession>A0A1S8IX42</accession>
<comment type="caution">
    <text evidence="7">The sequence shown here is derived from an EMBL/GenBank/DDBJ whole genome shotgun (WGS) entry which is preliminary data.</text>
</comment>
<keyword evidence="5" id="KW-0472">Membrane</keyword>
<dbReference type="Proteomes" id="UP000191171">
    <property type="component" value="Unassembled WGS sequence"/>
</dbReference>
<dbReference type="Pfam" id="PF02608">
    <property type="entry name" value="Bmp"/>
    <property type="match status" value="1"/>
</dbReference>
<name>A0A1S8IX42_ENTFC</name>
<dbReference type="InterPro" id="IPR003760">
    <property type="entry name" value="PnrA-like"/>
</dbReference>
<evidence type="ECO:0000256" key="5">
    <source>
        <dbReference type="ARBA" id="ARBA00023136"/>
    </source>
</evidence>
<keyword evidence="6" id="KW-0449">Lipoprotein</keyword>
<evidence type="ECO:0000256" key="4">
    <source>
        <dbReference type="ARBA" id="ARBA00022729"/>
    </source>
</evidence>
<comment type="similarity">
    <text evidence="2">Belongs to the BMP lipoprotein family.</text>
</comment>
<dbReference type="CDD" id="cd06354">
    <property type="entry name" value="PBP1_PrnA-like"/>
    <property type="match status" value="1"/>
</dbReference>
<dbReference type="Gene3D" id="3.40.50.2300">
    <property type="match status" value="2"/>
</dbReference>
<protein>
    <submittedName>
        <fullName evidence="7">BMP family ABC transporter substrate-binding protein</fullName>
    </submittedName>
</protein>
<evidence type="ECO:0000313" key="7">
    <source>
        <dbReference type="EMBL" id="OOL82745.1"/>
    </source>
</evidence>
<dbReference type="GO" id="GO:0005886">
    <property type="term" value="C:plasma membrane"/>
    <property type="evidence" value="ECO:0007669"/>
    <property type="project" value="UniProtKB-SubCell"/>
</dbReference>
<dbReference type="EMBL" id="MVGJ01000034">
    <property type="protein sequence ID" value="OOL82745.1"/>
    <property type="molecule type" value="Genomic_DNA"/>
</dbReference>
<sequence>MKNKTIILGGFTEMKKAKLFGLGAVALAAGLFLGACGNNGSTDSSGGKSSSDTTTAALITDTGGVDDRSFNQSAWEGLEKWGKDQGLSRGNDGFQYFQSSNESDYIPNIDQALNAGFKTIFGIGYKLKPAIQEQATNNTGTNFVIIDDVIDGLDNVVSATFKDNEASYLAGVAAAYTTETNVVGFIGGVKGEVIDRFDAGFKAGVDAGAKELGKEIKVLNQYAGDFSAPDKGRSIAQGMYAQNADIIFHASGGTGNGVFQEAKSLNESGDKKVWVIGVDRDQSDEGEYTLNGEKKNFTLTSTLKAVGTVVEDLAQKSADGKFPGGEHTVYGLKEDGVGLTEGQLSDEAKKAVDEAKEKIISGDVKVPETPEEN</sequence>